<dbReference type="InterPro" id="IPR015797">
    <property type="entry name" value="NUDIX_hydrolase-like_dom_sf"/>
</dbReference>
<evidence type="ECO:0000313" key="9">
    <source>
        <dbReference type="Proteomes" id="UP000280792"/>
    </source>
</evidence>
<dbReference type="GO" id="GO:0010945">
    <property type="term" value="F:coenzyme A diphosphatase activity"/>
    <property type="evidence" value="ECO:0007669"/>
    <property type="project" value="InterPro"/>
</dbReference>
<dbReference type="PANTHER" id="PTHR12992">
    <property type="entry name" value="NUDIX HYDROLASE"/>
    <property type="match status" value="1"/>
</dbReference>
<dbReference type="GO" id="GO:0046872">
    <property type="term" value="F:metal ion binding"/>
    <property type="evidence" value="ECO:0007669"/>
    <property type="project" value="UniProtKB-KW"/>
</dbReference>
<dbReference type="InterPro" id="IPR000086">
    <property type="entry name" value="NUDIX_hydrolase_dom"/>
</dbReference>
<name>A0A3P3VRV2_9GAMM</name>
<evidence type="ECO:0000256" key="5">
    <source>
        <dbReference type="ARBA" id="ARBA00022842"/>
    </source>
</evidence>
<dbReference type="InterPro" id="IPR045121">
    <property type="entry name" value="CoAse"/>
</dbReference>
<evidence type="ECO:0000256" key="4">
    <source>
        <dbReference type="ARBA" id="ARBA00022801"/>
    </source>
</evidence>
<keyword evidence="4" id="KW-0378">Hydrolase</keyword>
<keyword evidence="9" id="KW-1185">Reference proteome</keyword>
<dbReference type="PROSITE" id="PS51462">
    <property type="entry name" value="NUDIX"/>
    <property type="match status" value="1"/>
</dbReference>
<dbReference type="Pfam" id="PF00293">
    <property type="entry name" value="NUDIX"/>
    <property type="match status" value="1"/>
</dbReference>
<dbReference type="AlphaFoldDB" id="A0A3P3VRV2"/>
<evidence type="ECO:0000256" key="2">
    <source>
        <dbReference type="ARBA" id="ARBA00001946"/>
    </source>
</evidence>
<dbReference type="PANTHER" id="PTHR12992:SF11">
    <property type="entry name" value="MITOCHONDRIAL COENZYME A DIPHOSPHATASE NUDT8"/>
    <property type="match status" value="1"/>
</dbReference>
<organism evidence="8 9">
    <name type="scientific">Aestuariirhabdus litorea</name>
    <dbReference type="NCBI Taxonomy" id="2528527"/>
    <lineage>
        <taxon>Bacteria</taxon>
        <taxon>Pseudomonadati</taxon>
        <taxon>Pseudomonadota</taxon>
        <taxon>Gammaproteobacteria</taxon>
        <taxon>Oceanospirillales</taxon>
        <taxon>Aestuariirhabdaceae</taxon>
        <taxon>Aestuariirhabdus</taxon>
    </lineage>
</organism>
<feature type="domain" description="Nudix hydrolase" evidence="7">
    <location>
        <begin position="26"/>
        <end position="160"/>
    </location>
</feature>
<evidence type="ECO:0000256" key="3">
    <source>
        <dbReference type="ARBA" id="ARBA00022723"/>
    </source>
</evidence>
<reference evidence="8 9" key="1">
    <citation type="submission" date="2018-08" db="EMBL/GenBank/DDBJ databases">
        <authorList>
            <person name="Khan S.A."/>
        </authorList>
    </citation>
    <scope>NUCLEOTIDE SEQUENCE [LARGE SCALE GENOMIC DNA]</scope>
    <source>
        <strain evidence="8 9">GTF-13</strain>
    </source>
</reference>
<evidence type="ECO:0000313" key="8">
    <source>
        <dbReference type="EMBL" id="RRJ85511.1"/>
    </source>
</evidence>
<keyword evidence="5" id="KW-0460">Magnesium</keyword>
<comment type="cofactor">
    <cofactor evidence="1">
        <name>Mn(2+)</name>
        <dbReference type="ChEBI" id="CHEBI:29035"/>
    </cofactor>
</comment>
<dbReference type="Gene3D" id="3.90.79.10">
    <property type="entry name" value="Nucleoside Triphosphate Pyrophosphohydrolase"/>
    <property type="match status" value="1"/>
</dbReference>
<keyword evidence="3" id="KW-0479">Metal-binding</keyword>
<proteinExistence type="predicted"/>
<dbReference type="CDD" id="cd03426">
    <property type="entry name" value="NUDIX_CoAse_Nudt7"/>
    <property type="match status" value="1"/>
</dbReference>
<evidence type="ECO:0000256" key="1">
    <source>
        <dbReference type="ARBA" id="ARBA00001936"/>
    </source>
</evidence>
<gene>
    <name evidence="8" type="ORF">D0544_09570</name>
</gene>
<evidence type="ECO:0000259" key="7">
    <source>
        <dbReference type="PROSITE" id="PS51462"/>
    </source>
</evidence>
<dbReference type="EMBL" id="QWEZ01000001">
    <property type="protein sequence ID" value="RRJ85511.1"/>
    <property type="molecule type" value="Genomic_DNA"/>
</dbReference>
<dbReference type="RefSeq" id="WP_125015715.1">
    <property type="nucleotide sequence ID" value="NZ_QWEZ01000001.1"/>
</dbReference>
<comment type="cofactor">
    <cofactor evidence="2">
        <name>Mg(2+)</name>
        <dbReference type="ChEBI" id="CHEBI:18420"/>
    </cofactor>
</comment>
<sequence length="205" mass="22972">MIKQLTARMQQHQPRALFSRGVDTELPEAGVLIPLRERGGILEMVLTLRSSQLSTHSGEVAFPGGKWEAGDKDLWHTALRESHEEIGLEPSSVVHLGELGPLVSRFGIKVTPFVGMIPPDAELYPNPDELESIFSVPLAFFLQDNRLRTDPIRFQQKTYHVPAYEYEGYQIWGLTAVMLVELLNVAFDANIPLDVPQLSADNLTR</sequence>
<dbReference type="SUPFAM" id="SSF55811">
    <property type="entry name" value="Nudix"/>
    <property type="match status" value="1"/>
</dbReference>
<dbReference type="Proteomes" id="UP000280792">
    <property type="component" value="Unassembled WGS sequence"/>
</dbReference>
<keyword evidence="6" id="KW-0464">Manganese</keyword>
<protein>
    <submittedName>
        <fullName evidence="8">CoA pyrophosphatase</fullName>
    </submittedName>
</protein>
<comment type="caution">
    <text evidence="8">The sequence shown here is derived from an EMBL/GenBank/DDBJ whole genome shotgun (WGS) entry which is preliminary data.</text>
</comment>
<evidence type="ECO:0000256" key="6">
    <source>
        <dbReference type="ARBA" id="ARBA00023211"/>
    </source>
</evidence>
<reference evidence="8 9" key="2">
    <citation type="submission" date="2018-12" db="EMBL/GenBank/DDBJ databases">
        <title>Simiduia agarivorans gen. nov., sp. nov., a marine, agarolytic bacterium isolated from shallow coastal water from Keelung, Taiwan.</title>
        <authorList>
            <person name="Shieh W.Y."/>
        </authorList>
    </citation>
    <scope>NUCLEOTIDE SEQUENCE [LARGE SCALE GENOMIC DNA]</scope>
    <source>
        <strain evidence="8 9">GTF-13</strain>
    </source>
</reference>
<accession>A0A3P3VRV2</accession>